<feature type="transmembrane region" description="Helical" evidence="8">
    <location>
        <begin position="285"/>
        <end position="304"/>
    </location>
</feature>
<protein>
    <submittedName>
        <fullName evidence="9">MFS general substrate transporter</fullName>
    </submittedName>
</protein>
<evidence type="ECO:0000256" key="1">
    <source>
        <dbReference type="ARBA" id="ARBA00004141"/>
    </source>
</evidence>
<feature type="transmembrane region" description="Helical" evidence="8">
    <location>
        <begin position="251"/>
        <end position="273"/>
    </location>
</feature>
<feature type="transmembrane region" description="Helical" evidence="8">
    <location>
        <begin position="117"/>
        <end position="135"/>
    </location>
</feature>
<evidence type="ECO:0000256" key="2">
    <source>
        <dbReference type="ARBA" id="ARBA00006727"/>
    </source>
</evidence>
<dbReference type="Pfam" id="PF07690">
    <property type="entry name" value="MFS_1"/>
    <property type="match status" value="1"/>
</dbReference>
<evidence type="ECO:0000256" key="8">
    <source>
        <dbReference type="SAM" id="Phobius"/>
    </source>
</evidence>
<feature type="transmembrane region" description="Helical" evidence="8">
    <location>
        <begin position="417"/>
        <end position="439"/>
    </location>
</feature>
<dbReference type="GO" id="GO:0016020">
    <property type="term" value="C:membrane"/>
    <property type="evidence" value="ECO:0007669"/>
    <property type="project" value="UniProtKB-SubCell"/>
</dbReference>
<sequence>MTRDNPIAEPLHTSLADLQSKDSSLDPQDVEASKSVSNIPPEGGTRGWLCVLGAFLAIFCTFGFLNAIGVFQAYYTQTLTSSSPFSISWIFAVQLALMWAPGPIFGRVIDTYGPAPILYPSAFLCVFSLAMTSLATKYYQIFLAQGLGFGLGAGGCFSVAMVCTGQWFVKRRALATGVAVTGSSLGGVIFPILFHRVMQQVGFNGAVRYTALFISILFIASCFLIKARLPRKEWNWSVKWFDLTLFKDIEFALFTIGAHFGMWVIFAPLIFLPSMAEEQGFSSKLALYLLSIINATSIFGRTILPYYADKIGAFNIVTMSGGMSGICMLALWLPFNNHPNHVGLIVFALAYGFFSGAFVSLLMPCVAKAGSIETLGRRFGTFQIIISVRLMGCSNLTGPPIMGAILNRQGAHDYSGLQIFGGVSSIVGCVFLVGSTYLIGKKQGSWKV</sequence>
<dbReference type="Proteomes" id="UP000799777">
    <property type="component" value="Unassembled WGS sequence"/>
</dbReference>
<dbReference type="SUPFAM" id="SSF103473">
    <property type="entry name" value="MFS general substrate transporter"/>
    <property type="match status" value="1"/>
</dbReference>
<name>A0A9P4LRY5_9PLEO</name>
<dbReference type="InterPro" id="IPR050327">
    <property type="entry name" value="Proton-linked_MCT"/>
</dbReference>
<reference evidence="9" key="1">
    <citation type="journal article" date="2020" name="Stud. Mycol.">
        <title>101 Dothideomycetes genomes: a test case for predicting lifestyles and emergence of pathogens.</title>
        <authorList>
            <person name="Haridas S."/>
            <person name="Albert R."/>
            <person name="Binder M."/>
            <person name="Bloem J."/>
            <person name="Labutti K."/>
            <person name="Salamov A."/>
            <person name="Andreopoulos B."/>
            <person name="Baker S."/>
            <person name="Barry K."/>
            <person name="Bills G."/>
            <person name="Bluhm B."/>
            <person name="Cannon C."/>
            <person name="Castanera R."/>
            <person name="Culley D."/>
            <person name="Daum C."/>
            <person name="Ezra D."/>
            <person name="Gonzalez J."/>
            <person name="Henrissat B."/>
            <person name="Kuo A."/>
            <person name="Liang C."/>
            <person name="Lipzen A."/>
            <person name="Lutzoni F."/>
            <person name="Magnuson J."/>
            <person name="Mondo S."/>
            <person name="Nolan M."/>
            <person name="Ohm R."/>
            <person name="Pangilinan J."/>
            <person name="Park H.-J."/>
            <person name="Ramirez L."/>
            <person name="Alfaro M."/>
            <person name="Sun H."/>
            <person name="Tritt A."/>
            <person name="Yoshinaga Y."/>
            <person name="Zwiers L.-H."/>
            <person name="Turgeon B."/>
            <person name="Goodwin S."/>
            <person name="Spatafora J."/>
            <person name="Crous P."/>
            <person name="Grigoriev I."/>
        </authorList>
    </citation>
    <scope>NUCLEOTIDE SEQUENCE</scope>
    <source>
        <strain evidence="9">CBS 110217</strain>
    </source>
</reference>
<dbReference type="CDD" id="cd17352">
    <property type="entry name" value="MFS_MCT_SLC16"/>
    <property type="match status" value="1"/>
</dbReference>
<keyword evidence="4 8" id="KW-0812">Transmembrane</keyword>
<evidence type="ECO:0000256" key="5">
    <source>
        <dbReference type="ARBA" id="ARBA00022989"/>
    </source>
</evidence>
<feature type="transmembrane region" description="Helical" evidence="8">
    <location>
        <begin position="87"/>
        <end position="105"/>
    </location>
</feature>
<dbReference type="PANTHER" id="PTHR11360">
    <property type="entry name" value="MONOCARBOXYLATE TRANSPORTER"/>
    <property type="match status" value="1"/>
</dbReference>
<keyword evidence="6 8" id="KW-0472">Membrane</keyword>
<comment type="similarity">
    <text evidence="2">Belongs to the major facilitator superfamily. Monocarboxylate porter (TC 2.A.1.13) family.</text>
</comment>
<keyword evidence="10" id="KW-1185">Reference proteome</keyword>
<dbReference type="AlphaFoldDB" id="A0A9P4LRY5"/>
<dbReference type="PANTHER" id="PTHR11360:SF224">
    <property type="entry name" value="MAJOR FACILITATOR SUPERFAMILY (MFS) PROFILE DOMAIN-CONTAINING PROTEIN-RELATED"/>
    <property type="match status" value="1"/>
</dbReference>
<feature type="transmembrane region" description="Helical" evidence="8">
    <location>
        <begin position="379"/>
        <end position="397"/>
    </location>
</feature>
<accession>A0A9P4LRY5</accession>
<feature type="transmembrane region" description="Helical" evidence="8">
    <location>
        <begin position="316"/>
        <end position="335"/>
    </location>
</feature>
<keyword evidence="5 8" id="KW-1133">Transmembrane helix</keyword>
<feature type="transmembrane region" description="Helical" evidence="8">
    <location>
        <begin position="206"/>
        <end position="225"/>
    </location>
</feature>
<feature type="transmembrane region" description="Helical" evidence="8">
    <location>
        <begin position="141"/>
        <end position="162"/>
    </location>
</feature>
<proteinExistence type="inferred from homology"/>
<evidence type="ECO:0000313" key="10">
    <source>
        <dbReference type="Proteomes" id="UP000799777"/>
    </source>
</evidence>
<dbReference type="OrthoDB" id="5667at2759"/>
<feature type="transmembrane region" description="Helical" evidence="8">
    <location>
        <begin position="48"/>
        <end position="75"/>
    </location>
</feature>
<dbReference type="InterPro" id="IPR011701">
    <property type="entry name" value="MFS"/>
</dbReference>
<evidence type="ECO:0000256" key="3">
    <source>
        <dbReference type="ARBA" id="ARBA00022448"/>
    </source>
</evidence>
<comment type="subcellular location">
    <subcellularLocation>
        <location evidence="1">Membrane</location>
        <topology evidence="1">Multi-pass membrane protein</topology>
    </subcellularLocation>
</comment>
<feature type="transmembrane region" description="Helical" evidence="8">
    <location>
        <begin position="174"/>
        <end position="194"/>
    </location>
</feature>
<dbReference type="EMBL" id="ML978162">
    <property type="protein sequence ID" value="KAF2034217.1"/>
    <property type="molecule type" value="Genomic_DNA"/>
</dbReference>
<evidence type="ECO:0000313" key="9">
    <source>
        <dbReference type="EMBL" id="KAF2034217.1"/>
    </source>
</evidence>
<dbReference type="InterPro" id="IPR036259">
    <property type="entry name" value="MFS_trans_sf"/>
</dbReference>
<organism evidence="9 10">
    <name type="scientific">Setomelanomma holmii</name>
    <dbReference type="NCBI Taxonomy" id="210430"/>
    <lineage>
        <taxon>Eukaryota</taxon>
        <taxon>Fungi</taxon>
        <taxon>Dikarya</taxon>
        <taxon>Ascomycota</taxon>
        <taxon>Pezizomycotina</taxon>
        <taxon>Dothideomycetes</taxon>
        <taxon>Pleosporomycetidae</taxon>
        <taxon>Pleosporales</taxon>
        <taxon>Pleosporineae</taxon>
        <taxon>Phaeosphaeriaceae</taxon>
        <taxon>Setomelanomma</taxon>
    </lineage>
</organism>
<dbReference type="Gene3D" id="1.20.1250.20">
    <property type="entry name" value="MFS general substrate transporter like domains"/>
    <property type="match status" value="2"/>
</dbReference>
<keyword evidence="3" id="KW-0813">Transport</keyword>
<evidence type="ECO:0000256" key="7">
    <source>
        <dbReference type="SAM" id="MobiDB-lite"/>
    </source>
</evidence>
<evidence type="ECO:0000256" key="4">
    <source>
        <dbReference type="ARBA" id="ARBA00022692"/>
    </source>
</evidence>
<gene>
    <name evidence="9" type="ORF">EK21DRAFT_97669</name>
</gene>
<feature type="region of interest" description="Disordered" evidence="7">
    <location>
        <begin position="18"/>
        <end position="38"/>
    </location>
</feature>
<dbReference type="GO" id="GO:0022857">
    <property type="term" value="F:transmembrane transporter activity"/>
    <property type="evidence" value="ECO:0007669"/>
    <property type="project" value="InterPro"/>
</dbReference>
<comment type="caution">
    <text evidence="9">The sequence shown here is derived from an EMBL/GenBank/DDBJ whole genome shotgun (WGS) entry which is preliminary data.</text>
</comment>
<evidence type="ECO:0000256" key="6">
    <source>
        <dbReference type="ARBA" id="ARBA00023136"/>
    </source>
</evidence>
<feature type="transmembrane region" description="Helical" evidence="8">
    <location>
        <begin position="341"/>
        <end position="367"/>
    </location>
</feature>